<keyword evidence="2" id="KW-0479">Metal-binding</keyword>
<dbReference type="GO" id="GO:0046872">
    <property type="term" value="F:metal ion binding"/>
    <property type="evidence" value="ECO:0007669"/>
    <property type="project" value="UniProtKB-KW"/>
</dbReference>
<dbReference type="InterPro" id="IPR034686">
    <property type="entry name" value="Terpene_cyclase-like_2"/>
</dbReference>
<dbReference type="RefSeq" id="WP_127935215.1">
    <property type="nucleotide sequence ID" value="NZ_SAUN01000001.1"/>
</dbReference>
<comment type="similarity">
    <text evidence="2">Belongs to the terpene synthase family.</text>
</comment>
<proteinExistence type="inferred from homology"/>
<comment type="caution">
    <text evidence="3">The sequence shown here is derived from an EMBL/GenBank/DDBJ whole genome shotgun (WGS) entry which is preliminary data.</text>
</comment>
<protein>
    <recommendedName>
        <fullName evidence="2">Terpene synthase</fullName>
        <ecNumber evidence="2">4.2.3.-</ecNumber>
    </recommendedName>
</protein>
<keyword evidence="4" id="KW-1185">Reference proteome</keyword>
<dbReference type="Gene3D" id="1.10.600.10">
    <property type="entry name" value="Farnesyl Diphosphate Synthase"/>
    <property type="match status" value="1"/>
</dbReference>
<dbReference type="PANTHER" id="PTHR35201">
    <property type="entry name" value="TERPENE SYNTHASE"/>
    <property type="match status" value="1"/>
</dbReference>
<dbReference type="OrthoDB" id="2989600at2"/>
<dbReference type="AlphaFoldDB" id="A0A438MC42"/>
<evidence type="ECO:0000256" key="2">
    <source>
        <dbReference type="RuleBase" id="RU366034"/>
    </source>
</evidence>
<dbReference type="Proteomes" id="UP000284824">
    <property type="component" value="Unassembled WGS sequence"/>
</dbReference>
<dbReference type="PANTHER" id="PTHR35201:SF4">
    <property type="entry name" value="BETA-PINACENE SYNTHASE-RELATED"/>
    <property type="match status" value="1"/>
</dbReference>
<dbReference type="GO" id="GO:0010333">
    <property type="term" value="F:terpene synthase activity"/>
    <property type="evidence" value="ECO:0007669"/>
    <property type="project" value="InterPro"/>
</dbReference>
<keyword evidence="1 2" id="KW-0456">Lyase</keyword>
<accession>A0A438MC42</accession>
<gene>
    <name evidence="3" type="ORF">EDD27_5933</name>
</gene>
<dbReference type="InterPro" id="IPR008949">
    <property type="entry name" value="Isoprenoid_synthase_dom_sf"/>
</dbReference>
<evidence type="ECO:0000313" key="3">
    <source>
        <dbReference type="EMBL" id="RVX43258.1"/>
    </source>
</evidence>
<evidence type="ECO:0000256" key="1">
    <source>
        <dbReference type="ARBA" id="ARBA00023239"/>
    </source>
</evidence>
<sequence length="338" mass="38387">MPDIPPVSLPDPSIPYPAKLNPFESVAAEHTITWARRLRLIEGETATSRFAGESYSRLVARLYPEASVPVLALAADLNSWFHVYDDQFELAEVGSDPDLARRMADKFRAVLDGAPLDDTAGPILHGLADVRDRMRLHATAQWWHRFSTHLQDCFETAQWEVDNRTRGRIPDPDSYVEHKLNIAYVPPSFDLIELAEQFEVPDEIRASAPYSTLVHEAGHVVVCTNDLIGLRRELLQGEFHNLVIVYWKALSCPLQEAVEMVNQTISERIDVFEAAKVDLLRLFDELGTDQNRRHGTLRCVMGLENWMRGYLDWAKETRRFADPVLRGQVAGFQGELVD</sequence>
<dbReference type="EC" id="4.2.3.-" evidence="2"/>
<dbReference type="Pfam" id="PF19086">
    <property type="entry name" value="Terpene_syn_C_2"/>
    <property type="match status" value="1"/>
</dbReference>
<keyword evidence="2" id="KW-0460">Magnesium</keyword>
<dbReference type="EMBL" id="SAUN01000001">
    <property type="protein sequence ID" value="RVX43258.1"/>
    <property type="molecule type" value="Genomic_DNA"/>
</dbReference>
<dbReference type="SUPFAM" id="SSF48576">
    <property type="entry name" value="Terpenoid synthases"/>
    <property type="match status" value="1"/>
</dbReference>
<name>A0A438MC42_9ACTN</name>
<comment type="cofactor">
    <cofactor evidence="2">
        <name>Mg(2+)</name>
        <dbReference type="ChEBI" id="CHEBI:18420"/>
    </cofactor>
</comment>
<evidence type="ECO:0000313" key="4">
    <source>
        <dbReference type="Proteomes" id="UP000284824"/>
    </source>
</evidence>
<organism evidence="3 4">
    <name type="scientific">Nonomuraea polychroma</name>
    <dbReference type="NCBI Taxonomy" id="46176"/>
    <lineage>
        <taxon>Bacteria</taxon>
        <taxon>Bacillati</taxon>
        <taxon>Actinomycetota</taxon>
        <taxon>Actinomycetes</taxon>
        <taxon>Streptosporangiales</taxon>
        <taxon>Streptosporangiaceae</taxon>
        <taxon>Nonomuraea</taxon>
    </lineage>
</organism>
<reference evidence="3 4" key="1">
    <citation type="submission" date="2019-01" db="EMBL/GenBank/DDBJ databases">
        <title>Sequencing the genomes of 1000 actinobacteria strains.</title>
        <authorList>
            <person name="Klenk H.-P."/>
        </authorList>
    </citation>
    <scope>NUCLEOTIDE SEQUENCE [LARGE SCALE GENOMIC DNA]</scope>
    <source>
        <strain evidence="3 4">DSM 43925</strain>
    </source>
</reference>